<sequence length="69" mass="7189">MTSSLCFLVPKRPKVPSLQPMPHREPLESPGGRSPMPSPPSASPVALPGVARVAPGVVLEPAPKSPPFQ</sequence>
<organism evidence="2 3">
    <name type="scientific">Ilex paraguariensis</name>
    <name type="common">yerba mate</name>
    <dbReference type="NCBI Taxonomy" id="185542"/>
    <lineage>
        <taxon>Eukaryota</taxon>
        <taxon>Viridiplantae</taxon>
        <taxon>Streptophyta</taxon>
        <taxon>Embryophyta</taxon>
        <taxon>Tracheophyta</taxon>
        <taxon>Spermatophyta</taxon>
        <taxon>Magnoliopsida</taxon>
        <taxon>eudicotyledons</taxon>
        <taxon>Gunneridae</taxon>
        <taxon>Pentapetalae</taxon>
        <taxon>asterids</taxon>
        <taxon>campanulids</taxon>
        <taxon>Aquifoliales</taxon>
        <taxon>Aquifoliaceae</taxon>
        <taxon>Ilex</taxon>
    </lineage>
</organism>
<proteinExistence type="predicted"/>
<reference evidence="2 3" key="1">
    <citation type="submission" date="2024-02" db="EMBL/GenBank/DDBJ databases">
        <authorList>
            <person name="Vignale AGUSTIN F."/>
            <person name="Sosa J E."/>
            <person name="Modenutti C."/>
        </authorList>
    </citation>
    <scope>NUCLEOTIDE SEQUENCE [LARGE SCALE GENOMIC DNA]</scope>
</reference>
<dbReference type="AlphaFoldDB" id="A0ABC8QS38"/>
<dbReference type="EMBL" id="CAUOFW020000718">
    <property type="protein sequence ID" value="CAK9135544.1"/>
    <property type="molecule type" value="Genomic_DNA"/>
</dbReference>
<comment type="caution">
    <text evidence="2">The sequence shown here is derived from an EMBL/GenBank/DDBJ whole genome shotgun (WGS) entry which is preliminary data.</text>
</comment>
<dbReference type="Proteomes" id="UP001642360">
    <property type="component" value="Unassembled WGS sequence"/>
</dbReference>
<feature type="non-terminal residue" evidence="2">
    <location>
        <position position="1"/>
    </location>
</feature>
<accession>A0ABC8QS38</accession>
<name>A0ABC8QS38_9AQUA</name>
<keyword evidence="3" id="KW-1185">Reference proteome</keyword>
<evidence type="ECO:0000256" key="1">
    <source>
        <dbReference type="SAM" id="MobiDB-lite"/>
    </source>
</evidence>
<feature type="region of interest" description="Disordered" evidence="1">
    <location>
        <begin position="1"/>
        <end position="47"/>
    </location>
</feature>
<evidence type="ECO:0000313" key="2">
    <source>
        <dbReference type="EMBL" id="CAK9135544.1"/>
    </source>
</evidence>
<evidence type="ECO:0000313" key="3">
    <source>
        <dbReference type="Proteomes" id="UP001642360"/>
    </source>
</evidence>
<gene>
    <name evidence="2" type="ORF">ILEXP_LOCUS2501</name>
</gene>
<protein>
    <submittedName>
        <fullName evidence="2">Uncharacterized protein</fullName>
    </submittedName>
</protein>